<keyword evidence="1" id="KW-0732">Signal</keyword>
<dbReference type="AlphaFoldDB" id="A0A080LYR0"/>
<dbReference type="EMBL" id="JDVG02000139">
    <property type="protein sequence ID" value="KFB73916.1"/>
    <property type="molecule type" value="Genomic_DNA"/>
</dbReference>
<evidence type="ECO:0000313" key="3">
    <source>
        <dbReference type="Proteomes" id="UP000020077"/>
    </source>
</evidence>
<comment type="caution">
    <text evidence="2">The sequence shown here is derived from an EMBL/GenBank/DDBJ whole genome shotgun (WGS) entry which is preliminary data.</text>
</comment>
<feature type="signal peptide" evidence="1">
    <location>
        <begin position="1"/>
        <end position="24"/>
    </location>
</feature>
<dbReference type="InterPro" id="IPR019734">
    <property type="entry name" value="TPR_rpt"/>
</dbReference>
<sequence precursor="true">MNRISCTFLAFTASWCLVTANAVAVPYLPQSDSQVLERLPFAATDPTARELRALREELARQPHRLDLAVEIARRYTELGRVRGDPRFAGYAQAALANWWEQPEPPSEVLLLRATLRQRNHDFDAALLDLATLIQRNPRDGQARLTRATILQVQGNYTAAAAECTALRRLAPELVWAACGYGLASVNGRLRESYDALHALLARQPEARPEVRAWVLSMLAEMAARAGLDDAAEAHFREALAIDGSDHYLLNAYADWLLDHGRPAQVVKLLAAQQGTDALLLRYTLALKALNSPELAAHLEQLRARFAASQLRGDRVHQREQARFTLELLGDPQAALTLARENWTVQKELPDLRLLLETSLASRDLATLASARQWLAQARSEDVVINRLLPRD</sequence>
<dbReference type="SUPFAM" id="SSF48452">
    <property type="entry name" value="TPR-like"/>
    <property type="match status" value="1"/>
</dbReference>
<dbReference type="Gene3D" id="1.25.40.10">
    <property type="entry name" value="Tetratricopeptide repeat domain"/>
    <property type="match status" value="2"/>
</dbReference>
<protein>
    <submittedName>
        <fullName evidence="2">Putative PEP-CTERM system TPR-repeat lipoprotein</fullName>
    </submittedName>
</protein>
<dbReference type="InterPro" id="IPR011990">
    <property type="entry name" value="TPR-like_helical_dom_sf"/>
</dbReference>
<reference evidence="2 3" key="1">
    <citation type="submission" date="2014-02" db="EMBL/GenBank/DDBJ databases">
        <title>Expanding our view of genomic diversity in Candidatus Accumulibacter clades.</title>
        <authorList>
            <person name="Skennerton C.T."/>
            <person name="Barr J.J."/>
            <person name="Slater F.R."/>
            <person name="Bond P.L."/>
            <person name="Tyson G.W."/>
        </authorList>
    </citation>
    <scope>NUCLEOTIDE SEQUENCE [LARGE SCALE GENOMIC DNA]</scope>
    <source>
        <strain evidence="3">BA-91</strain>
    </source>
</reference>
<keyword evidence="2" id="KW-0449">Lipoprotein</keyword>
<dbReference type="Proteomes" id="UP000020077">
    <property type="component" value="Unassembled WGS sequence"/>
</dbReference>
<feature type="chain" id="PRO_5001750600" evidence="1">
    <location>
        <begin position="25"/>
        <end position="391"/>
    </location>
</feature>
<name>A0A080LYR0_9PROT</name>
<gene>
    <name evidence="2" type="ORF">AW09_000810</name>
</gene>
<dbReference type="SMART" id="SM00028">
    <property type="entry name" value="TPR"/>
    <property type="match status" value="3"/>
</dbReference>
<evidence type="ECO:0000256" key="1">
    <source>
        <dbReference type="SAM" id="SignalP"/>
    </source>
</evidence>
<accession>A0A080LYR0</accession>
<evidence type="ECO:0000313" key="2">
    <source>
        <dbReference type="EMBL" id="KFB73916.1"/>
    </source>
</evidence>
<organism evidence="2 3">
    <name type="scientific">Candidatus Accumulibacter phosphatis</name>
    <dbReference type="NCBI Taxonomy" id="327160"/>
    <lineage>
        <taxon>Bacteria</taxon>
        <taxon>Pseudomonadati</taxon>
        <taxon>Pseudomonadota</taxon>
        <taxon>Betaproteobacteria</taxon>
        <taxon>Candidatus Accumulibacter</taxon>
    </lineage>
</organism>
<proteinExistence type="predicted"/>